<dbReference type="InterPro" id="IPR050289">
    <property type="entry name" value="TorD/DmsD_chaperones"/>
</dbReference>
<evidence type="ECO:0000313" key="3">
    <source>
        <dbReference type="Proteomes" id="UP001163082"/>
    </source>
</evidence>
<dbReference type="InterPro" id="IPR020945">
    <property type="entry name" value="DMSO/NO3_reduct_chaperone"/>
</dbReference>
<sequence length="217" mass="24018">MSDAMPTLSDTDALRADIYQLLASLLRQAPDCELLTWLANLDIEQDGSRLAECWAALSHAAGQSSPENLQRAHFRLLVGVIQGEVVPYASWYRNGELMEAALVALRQDLRALGFERSEHTREPEDHLAAVCEVMAMLITAQSGEQTYFFQQHIAPWVKHCFDDLTKVDTVFYASLGQLGGAFMESEQATLSERAAYQPVRFVEPTTDAAGAARDVTP</sequence>
<evidence type="ECO:0000313" key="2">
    <source>
        <dbReference type="EMBL" id="UYV18915.1"/>
    </source>
</evidence>
<dbReference type="SUPFAM" id="SSF89155">
    <property type="entry name" value="TorD-like"/>
    <property type="match status" value="1"/>
</dbReference>
<proteinExistence type="predicted"/>
<dbReference type="Pfam" id="PF02613">
    <property type="entry name" value="Nitrate_red_del"/>
    <property type="match status" value="1"/>
</dbReference>
<accession>A0ABY6JQG3</accession>
<protein>
    <submittedName>
        <fullName evidence="2">Molecular chaperone TorD family protein</fullName>
    </submittedName>
</protein>
<keyword evidence="3" id="KW-1185">Reference proteome</keyword>
<dbReference type="Proteomes" id="UP001163082">
    <property type="component" value="Chromosome"/>
</dbReference>
<dbReference type="RefSeq" id="WP_264429490.1">
    <property type="nucleotide sequence ID" value="NZ_CP080627.1"/>
</dbReference>
<dbReference type="InterPro" id="IPR036411">
    <property type="entry name" value="TorD-like_sf"/>
</dbReference>
<evidence type="ECO:0000256" key="1">
    <source>
        <dbReference type="ARBA" id="ARBA00023186"/>
    </source>
</evidence>
<dbReference type="EMBL" id="CP080627">
    <property type="protein sequence ID" value="UYV18915.1"/>
    <property type="molecule type" value="Genomic_DNA"/>
</dbReference>
<dbReference type="Gene3D" id="1.10.3480.10">
    <property type="entry name" value="TorD-like"/>
    <property type="match status" value="1"/>
</dbReference>
<dbReference type="PANTHER" id="PTHR34227">
    <property type="entry name" value="CHAPERONE PROTEIN YCDY"/>
    <property type="match status" value="1"/>
</dbReference>
<gene>
    <name evidence="2" type="ORF">K1Y77_15925</name>
</gene>
<reference evidence="2 3" key="1">
    <citation type="journal article" date="2022" name="Antonie Van Leeuwenhoek">
        <title>Whole genome sequencing of the halophilic Halomonas qaidamensis XH36, a novel species strain with high ectoine production.</title>
        <authorList>
            <person name="Zhang T."/>
            <person name="Cui T."/>
            <person name="Cao Y."/>
            <person name="Li Y."/>
            <person name="Li F."/>
            <person name="Zhu D."/>
            <person name="Xing J."/>
        </authorList>
    </citation>
    <scope>NUCLEOTIDE SEQUENCE [LARGE SCALE GENOMIC DNA]</scope>
    <source>
        <strain evidence="2 3">XH36</strain>
    </source>
</reference>
<organism evidence="2 3">
    <name type="scientific">Halomonas qaidamensis</name>
    <dbReference type="NCBI Taxonomy" id="2866211"/>
    <lineage>
        <taxon>Bacteria</taxon>
        <taxon>Pseudomonadati</taxon>
        <taxon>Pseudomonadota</taxon>
        <taxon>Gammaproteobacteria</taxon>
        <taxon>Oceanospirillales</taxon>
        <taxon>Halomonadaceae</taxon>
        <taxon>Halomonas</taxon>
    </lineage>
</organism>
<dbReference type="PANTHER" id="PTHR34227:SF1">
    <property type="entry name" value="DIMETHYL SULFOXIDE REDUCTASE CHAPERONE-RELATED"/>
    <property type="match status" value="1"/>
</dbReference>
<name>A0ABY6JQG3_9GAMM</name>
<keyword evidence="1" id="KW-0143">Chaperone</keyword>